<protein>
    <submittedName>
        <fullName evidence="6">G protein-coupled receptor</fullName>
    </submittedName>
</protein>
<name>A0ABQ8Z0T0_9EUKA</name>
<feature type="transmembrane region" description="Helical" evidence="5">
    <location>
        <begin position="6"/>
        <end position="27"/>
    </location>
</feature>
<dbReference type="Proteomes" id="UP001150062">
    <property type="component" value="Unassembled WGS sequence"/>
</dbReference>
<feature type="transmembrane region" description="Helical" evidence="5">
    <location>
        <begin position="147"/>
        <end position="169"/>
    </location>
</feature>
<feature type="transmembrane region" description="Helical" evidence="5">
    <location>
        <begin position="39"/>
        <end position="58"/>
    </location>
</feature>
<evidence type="ECO:0000313" key="7">
    <source>
        <dbReference type="Proteomes" id="UP001150062"/>
    </source>
</evidence>
<keyword evidence="4 5" id="KW-0472">Membrane</keyword>
<feature type="transmembrane region" description="Helical" evidence="5">
    <location>
        <begin position="107"/>
        <end position="127"/>
    </location>
</feature>
<dbReference type="EMBL" id="JAOAOG010000075">
    <property type="protein sequence ID" value="KAJ6250504.1"/>
    <property type="molecule type" value="Genomic_DNA"/>
</dbReference>
<evidence type="ECO:0000256" key="1">
    <source>
        <dbReference type="ARBA" id="ARBA00004141"/>
    </source>
</evidence>
<proteinExistence type="predicted"/>
<evidence type="ECO:0000256" key="5">
    <source>
        <dbReference type="SAM" id="Phobius"/>
    </source>
</evidence>
<accession>A0ABQ8Z0T0</accession>
<evidence type="ECO:0000256" key="4">
    <source>
        <dbReference type="ARBA" id="ARBA00023136"/>
    </source>
</evidence>
<keyword evidence="7" id="KW-1185">Reference proteome</keyword>
<keyword evidence="6" id="KW-0675">Receptor</keyword>
<evidence type="ECO:0000256" key="3">
    <source>
        <dbReference type="ARBA" id="ARBA00022989"/>
    </source>
</evidence>
<keyword evidence="3 5" id="KW-1133">Transmembrane helix</keyword>
<comment type="caution">
    <text evidence="6">The sequence shown here is derived from an EMBL/GenBank/DDBJ whole genome shotgun (WGS) entry which is preliminary data.</text>
</comment>
<reference evidence="6" key="1">
    <citation type="submission" date="2022-08" db="EMBL/GenBank/DDBJ databases">
        <title>Novel sulfate-reducing endosymbionts in the free-living metamonad Anaeramoeba.</title>
        <authorList>
            <person name="Jerlstrom-Hultqvist J."/>
            <person name="Cepicka I."/>
            <person name="Gallot-Lavallee L."/>
            <person name="Salas-Leiva D."/>
            <person name="Curtis B.A."/>
            <person name="Zahonova K."/>
            <person name="Pipaliya S."/>
            <person name="Dacks J."/>
            <person name="Roger A.J."/>
        </authorList>
    </citation>
    <scope>NUCLEOTIDE SEQUENCE</scope>
    <source>
        <strain evidence="6">Schooner1</strain>
    </source>
</reference>
<comment type="subcellular location">
    <subcellularLocation>
        <location evidence="1">Membrane</location>
        <topology evidence="1">Multi-pass membrane protein</topology>
    </subcellularLocation>
</comment>
<sequence length="333" mass="38700">MDTNDILAICSGSLSVFGSLTIMMLNIRFKEYRNHFFRRLVFLLSIYDFFQTIIFLFPSTHDSLCSVQGYYLIFNAHMPPHFSAIISYLTWLNLAHNKPIYQLKRRLNYLHLFALCFAVICTIFIGSLGQISRLPHTRWCFLTHESWILVFYIILWIDILISMTCYFLILKRIRQSSKFIRSLDNQKTIFKRSRDLKIQIRLSLVPLIVVLTLIFPSIKRLRTYVNPGSKSLTWLNICHHLFNPLQGFLDFVVFVLCSQYSRSKLKEMLFCRGKKQLAVLESPIRENYSSDVLLENSQDSYVIVSGSEYDNGKNGFNGNTNSTLSSIVGSDSD</sequence>
<evidence type="ECO:0000313" key="6">
    <source>
        <dbReference type="EMBL" id="KAJ6250504.1"/>
    </source>
</evidence>
<dbReference type="SUPFAM" id="SSF81321">
    <property type="entry name" value="Family A G protein-coupled receptor-like"/>
    <property type="match status" value="1"/>
</dbReference>
<organism evidence="6 7">
    <name type="scientific">Anaeramoeba flamelloides</name>
    <dbReference type="NCBI Taxonomy" id="1746091"/>
    <lineage>
        <taxon>Eukaryota</taxon>
        <taxon>Metamonada</taxon>
        <taxon>Anaeramoebidae</taxon>
        <taxon>Anaeramoeba</taxon>
    </lineage>
</organism>
<keyword evidence="2 5" id="KW-0812">Transmembrane</keyword>
<dbReference type="PANTHER" id="PTHR23112:SF0">
    <property type="entry name" value="TRANSMEMBRANE PROTEIN 116"/>
    <property type="match status" value="1"/>
</dbReference>
<dbReference type="PANTHER" id="PTHR23112">
    <property type="entry name" value="G PROTEIN-COUPLED RECEPTOR 157-RELATED"/>
    <property type="match status" value="1"/>
</dbReference>
<gene>
    <name evidence="6" type="ORF">M0813_15990</name>
</gene>
<evidence type="ECO:0000256" key="2">
    <source>
        <dbReference type="ARBA" id="ARBA00022692"/>
    </source>
</evidence>
<feature type="transmembrane region" description="Helical" evidence="5">
    <location>
        <begin position="200"/>
        <end position="221"/>
    </location>
</feature>
<feature type="transmembrane region" description="Helical" evidence="5">
    <location>
        <begin position="78"/>
        <end position="95"/>
    </location>
</feature>
<dbReference type="Gene3D" id="1.20.1070.10">
    <property type="entry name" value="Rhodopsin 7-helix transmembrane proteins"/>
    <property type="match status" value="1"/>
</dbReference>